<evidence type="ECO:0008006" key="4">
    <source>
        <dbReference type="Google" id="ProtNLM"/>
    </source>
</evidence>
<name>A0A7W7NWE1_9SPHN</name>
<sequence length="149" mass="15593">MNSARSLSSSPAGLSRLRVLLGLAVLAPLLAACASTGTTTTPRPGKGAAIREPVRAAPRDPTFQTIPGLEGVIGASESQLLRQFGAARLNVWEGDARKLQFTGKACVLDVFLYPTAQSKEPLASYVDARRSSDGQDVDRAACVAALKGR</sequence>
<dbReference type="AlphaFoldDB" id="A0A7W7NWE1"/>
<accession>A0A7W7NWE1</accession>
<gene>
    <name evidence="2" type="ORF">HNO88_001321</name>
</gene>
<reference evidence="2 3" key="1">
    <citation type="submission" date="2020-08" db="EMBL/GenBank/DDBJ databases">
        <title>Functional genomics of gut bacteria from endangered species of beetles.</title>
        <authorList>
            <person name="Carlos-Shanley C."/>
        </authorList>
    </citation>
    <scope>NUCLEOTIDE SEQUENCE [LARGE SCALE GENOMIC DNA]</scope>
    <source>
        <strain evidence="2 3">S00245</strain>
    </source>
</reference>
<keyword evidence="3" id="KW-1185">Reference proteome</keyword>
<comment type="caution">
    <text evidence="2">The sequence shown here is derived from an EMBL/GenBank/DDBJ whole genome shotgun (WGS) entry which is preliminary data.</text>
</comment>
<protein>
    <recommendedName>
        <fullName evidence="4">Lipoprotein</fullName>
    </recommendedName>
</protein>
<feature type="signal peptide" evidence="1">
    <location>
        <begin position="1"/>
        <end position="34"/>
    </location>
</feature>
<feature type="chain" id="PRO_5030594789" description="Lipoprotein" evidence="1">
    <location>
        <begin position="35"/>
        <end position="149"/>
    </location>
</feature>
<dbReference type="Proteomes" id="UP000555448">
    <property type="component" value="Unassembled WGS sequence"/>
</dbReference>
<organism evidence="2 3">
    <name type="scientific">Novosphingobium chloroacetimidivorans</name>
    <dbReference type="NCBI Taxonomy" id="1428314"/>
    <lineage>
        <taxon>Bacteria</taxon>
        <taxon>Pseudomonadati</taxon>
        <taxon>Pseudomonadota</taxon>
        <taxon>Alphaproteobacteria</taxon>
        <taxon>Sphingomonadales</taxon>
        <taxon>Sphingomonadaceae</taxon>
        <taxon>Novosphingobium</taxon>
    </lineage>
</organism>
<proteinExistence type="predicted"/>
<evidence type="ECO:0000256" key="1">
    <source>
        <dbReference type="SAM" id="SignalP"/>
    </source>
</evidence>
<evidence type="ECO:0000313" key="2">
    <source>
        <dbReference type="EMBL" id="MBB4858007.1"/>
    </source>
</evidence>
<dbReference type="RefSeq" id="WP_184243285.1">
    <property type="nucleotide sequence ID" value="NZ_JACHLR010000004.1"/>
</dbReference>
<evidence type="ECO:0000313" key="3">
    <source>
        <dbReference type="Proteomes" id="UP000555448"/>
    </source>
</evidence>
<keyword evidence="1" id="KW-0732">Signal</keyword>
<dbReference type="PROSITE" id="PS51257">
    <property type="entry name" value="PROKAR_LIPOPROTEIN"/>
    <property type="match status" value="1"/>
</dbReference>
<dbReference type="EMBL" id="JACHLR010000004">
    <property type="protein sequence ID" value="MBB4858007.1"/>
    <property type="molecule type" value="Genomic_DNA"/>
</dbReference>